<comment type="caution">
    <text evidence="2">The sequence shown here is derived from an EMBL/GenBank/DDBJ whole genome shotgun (WGS) entry which is preliminary data.</text>
</comment>
<feature type="transmembrane region" description="Helical" evidence="1">
    <location>
        <begin position="54"/>
        <end position="71"/>
    </location>
</feature>
<name>A0ABD6AQJ3_9EURY</name>
<evidence type="ECO:0000256" key="1">
    <source>
        <dbReference type="SAM" id="Phobius"/>
    </source>
</evidence>
<dbReference type="GO" id="GO:0016787">
    <property type="term" value="F:hydrolase activity"/>
    <property type="evidence" value="ECO:0007669"/>
    <property type="project" value="UniProtKB-KW"/>
</dbReference>
<evidence type="ECO:0000313" key="3">
    <source>
        <dbReference type="Proteomes" id="UP001597187"/>
    </source>
</evidence>
<evidence type="ECO:0000313" key="2">
    <source>
        <dbReference type="EMBL" id="MFD1511765.1"/>
    </source>
</evidence>
<keyword evidence="3" id="KW-1185">Reference proteome</keyword>
<sequence length="187" mass="19848">MMATTHALAGLVVASAAVVVAPGQATTALLAGAAGGLFPDLDAVVGTHRRTLHFPAYGWVVAVPAVGLAALVTTEWSVALAAFTVAAALHALSDWFEAGREWRSWERTSDEAVFCHLTGEWLTARRWIRYDGSPEDLFCSAALAGAALLVVTGPVRWLVVALLTVGTGYTLVRRRVPDAVDRLRART</sequence>
<feature type="transmembrane region" description="Helical" evidence="1">
    <location>
        <begin position="141"/>
        <end position="165"/>
    </location>
</feature>
<keyword evidence="1" id="KW-1133">Transmembrane helix</keyword>
<dbReference type="EMBL" id="JBHUDC010000001">
    <property type="protein sequence ID" value="MFD1511765.1"/>
    <property type="molecule type" value="Genomic_DNA"/>
</dbReference>
<proteinExistence type="predicted"/>
<dbReference type="RefSeq" id="WP_250871750.1">
    <property type="nucleotide sequence ID" value="NZ_JALXFV010000001.1"/>
</dbReference>
<keyword evidence="2" id="KW-0378">Hydrolase</keyword>
<accession>A0ABD6AQJ3</accession>
<reference evidence="2 3" key="1">
    <citation type="journal article" date="2019" name="Int. J. Syst. Evol. Microbiol.">
        <title>The Global Catalogue of Microorganisms (GCM) 10K type strain sequencing project: providing services to taxonomists for standard genome sequencing and annotation.</title>
        <authorList>
            <consortium name="The Broad Institute Genomics Platform"/>
            <consortium name="The Broad Institute Genome Sequencing Center for Infectious Disease"/>
            <person name="Wu L."/>
            <person name="Ma J."/>
        </authorList>
    </citation>
    <scope>NUCLEOTIDE SEQUENCE [LARGE SCALE GENOMIC DNA]</scope>
    <source>
        <strain evidence="2 3">CGMCC 1.12563</strain>
    </source>
</reference>
<protein>
    <submittedName>
        <fullName evidence="2">Metal-dependent hydrolase</fullName>
    </submittedName>
</protein>
<organism evidence="2 3">
    <name type="scientific">Halomarina rubra</name>
    <dbReference type="NCBI Taxonomy" id="2071873"/>
    <lineage>
        <taxon>Archaea</taxon>
        <taxon>Methanobacteriati</taxon>
        <taxon>Methanobacteriota</taxon>
        <taxon>Stenosarchaea group</taxon>
        <taxon>Halobacteria</taxon>
        <taxon>Halobacteriales</taxon>
        <taxon>Natronomonadaceae</taxon>
        <taxon>Halomarina</taxon>
    </lineage>
</organism>
<keyword evidence="1" id="KW-0472">Membrane</keyword>
<dbReference type="AlphaFoldDB" id="A0ABD6AQJ3"/>
<gene>
    <name evidence="2" type="ORF">ACFSBT_00555</name>
</gene>
<dbReference type="Proteomes" id="UP001597187">
    <property type="component" value="Unassembled WGS sequence"/>
</dbReference>
<keyword evidence="1" id="KW-0812">Transmembrane</keyword>